<proteinExistence type="predicted"/>
<reference evidence="3 4" key="1">
    <citation type="submission" date="2019-06" db="EMBL/GenBank/DDBJ databases">
        <title>Sequencing the genomes of 1000 actinobacteria strains.</title>
        <authorList>
            <person name="Klenk H.-P."/>
        </authorList>
    </citation>
    <scope>NUCLEOTIDE SEQUENCE [LARGE SCALE GENOMIC DNA]</scope>
    <source>
        <strain evidence="3 4">DSM 45301</strain>
    </source>
</reference>
<dbReference type="PROSITE" id="PS51257">
    <property type="entry name" value="PROKAR_LIPOPROTEIN"/>
    <property type="match status" value="1"/>
</dbReference>
<keyword evidence="2" id="KW-0732">Signal</keyword>
<dbReference type="EMBL" id="VFPA01000003">
    <property type="protein sequence ID" value="TQM10199.1"/>
    <property type="molecule type" value="Genomic_DNA"/>
</dbReference>
<accession>A0A543DLK2</accession>
<gene>
    <name evidence="3" type="ORF">FB558_5984</name>
</gene>
<comment type="caution">
    <text evidence="3">The sequence shown here is derived from an EMBL/GenBank/DDBJ whole genome shotgun (WGS) entry which is preliminary data.</text>
</comment>
<protein>
    <submittedName>
        <fullName evidence="3">Uncharacterized protein</fullName>
    </submittedName>
</protein>
<dbReference type="RefSeq" id="WP_142058849.1">
    <property type="nucleotide sequence ID" value="NZ_VFPA01000003.1"/>
</dbReference>
<feature type="compositionally biased region" description="Acidic residues" evidence="1">
    <location>
        <begin position="45"/>
        <end position="59"/>
    </location>
</feature>
<dbReference type="Proteomes" id="UP000315677">
    <property type="component" value="Unassembled WGS sequence"/>
</dbReference>
<feature type="signal peptide" evidence="2">
    <location>
        <begin position="1"/>
        <end position="26"/>
    </location>
</feature>
<evidence type="ECO:0000256" key="1">
    <source>
        <dbReference type="SAM" id="MobiDB-lite"/>
    </source>
</evidence>
<evidence type="ECO:0000256" key="2">
    <source>
        <dbReference type="SAM" id="SignalP"/>
    </source>
</evidence>
<evidence type="ECO:0000313" key="4">
    <source>
        <dbReference type="Proteomes" id="UP000315677"/>
    </source>
</evidence>
<feature type="region of interest" description="Disordered" evidence="1">
    <location>
        <begin position="24"/>
        <end position="59"/>
    </location>
</feature>
<dbReference type="AlphaFoldDB" id="A0A543DLK2"/>
<keyword evidence="4" id="KW-1185">Reference proteome</keyword>
<organism evidence="3 4">
    <name type="scientific">Pseudonocardia kunmingensis</name>
    <dbReference type="NCBI Taxonomy" id="630975"/>
    <lineage>
        <taxon>Bacteria</taxon>
        <taxon>Bacillati</taxon>
        <taxon>Actinomycetota</taxon>
        <taxon>Actinomycetes</taxon>
        <taxon>Pseudonocardiales</taxon>
        <taxon>Pseudonocardiaceae</taxon>
        <taxon>Pseudonocardia</taxon>
    </lineage>
</organism>
<name>A0A543DLK2_9PSEU</name>
<sequence length="59" mass="5727">MGRTSLTRTTAAILAGAALFLSSAGACGPAEGDDDGDDAPGVTQQDDDGGEDGPEDGDD</sequence>
<evidence type="ECO:0000313" key="3">
    <source>
        <dbReference type="EMBL" id="TQM10199.1"/>
    </source>
</evidence>
<feature type="chain" id="PRO_5038983878" evidence="2">
    <location>
        <begin position="27"/>
        <end position="59"/>
    </location>
</feature>